<organism evidence="1 2">
    <name type="scientific">Brachionus plicatilis</name>
    <name type="common">Marine rotifer</name>
    <name type="synonym">Brachionus muelleri</name>
    <dbReference type="NCBI Taxonomy" id="10195"/>
    <lineage>
        <taxon>Eukaryota</taxon>
        <taxon>Metazoa</taxon>
        <taxon>Spiralia</taxon>
        <taxon>Gnathifera</taxon>
        <taxon>Rotifera</taxon>
        <taxon>Eurotatoria</taxon>
        <taxon>Monogononta</taxon>
        <taxon>Pseudotrocha</taxon>
        <taxon>Ploima</taxon>
        <taxon>Brachionidae</taxon>
        <taxon>Brachionus</taxon>
    </lineage>
</organism>
<feature type="non-terminal residue" evidence="1">
    <location>
        <position position="1"/>
    </location>
</feature>
<comment type="caution">
    <text evidence="1">The sequence shown here is derived from an EMBL/GenBank/DDBJ whole genome shotgun (WGS) entry which is preliminary data.</text>
</comment>
<keyword evidence="2" id="KW-1185">Reference proteome</keyword>
<accession>A0A3M7R779</accession>
<dbReference type="AlphaFoldDB" id="A0A3M7R779"/>
<evidence type="ECO:0000313" key="1">
    <source>
        <dbReference type="EMBL" id="RNA19319.1"/>
    </source>
</evidence>
<reference evidence="1 2" key="1">
    <citation type="journal article" date="2018" name="Sci. Rep.">
        <title>Genomic signatures of local adaptation to the degree of environmental predictability in rotifers.</title>
        <authorList>
            <person name="Franch-Gras L."/>
            <person name="Hahn C."/>
            <person name="Garcia-Roger E.M."/>
            <person name="Carmona M.J."/>
            <person name="Serra M."/>
            <person name="Gomez A."/>
        </authorList>
    </citation>
    <scope>NUCLEOTIDE SEQUENCE [LARGE SCALE GENOMIC DNA]</scope>
    <source>
        <strain evidence="1">HYR1</strain>
    </source>
</reference>
<protein>
    <submittedName>
        <fullName evidence="1">Uncharacterized protein</fullName>
    </submittedName>
</protein>
<sequence length="82" mass="9645">KKKKRFWTTLVLRYLQIIIQISLEKGLAKQHCHNFLEYFHILLNKEIGTIYLAAKSGIDYFYQARPPANTTCGTNRTIFKIL</sequence>
<evidence type="ECO:0000313" key="2">
    <source>
        <dbReference type="Proteomes" id="UP000276133"/>
    </source>
</evidence>
<name>A0A3M7R779_BRAPC</name>
<proteinExistence type="predicted"/>
<dbReference type="EMBL" id="REGN01004072">
    <property type="protein sequence ID" value="RNA19319.1"/>
    <property type="molecule type" value="Genomic_DNA"/>
</dbReference>
<gene>
    <name evidence="1" type="ORF">BpHYR1_017974</name>
</gene>
<dbReference type="Proteomes" id="UP000276133">
    <property type="component" value="Unassembled WGS sequence"/>
</dbReference>